<evidence type="ECO:0000313" key="4">
    <source>
        <dbReference type="Proteomes" id="UP000800096"/>
    </source>
</evidence>
<name>A0A6A5QSP3_AMPQU</name>
<reference evidence="3" key="1">
    <citation type="journal article" date="2020" name="Stud. Mycol.">
        <title>101 Dothideomycetes genomes: a test case for predicting lifestyles and emergence of pathogens.</title>
        <authorList>
            <person name="Haridas S."/>
            <person name="Albert R."/>
            <person name="Binder M."/>
            <person name="Bloem J."/>
            <person name="Labutti K."/>
            <person name="Salamov A."/>
            <person name="Andreopoulos B."/>
            <person name="Baker S."/>
            <person name="Barry K."/>
            <person name="Bills G."/>
            <person name="Bluhm B."/>
            <person name="Cannon C."/>
            <person name="Castanera R."/>
            <person name="Culley D."/>
            <person name="Daum C."/>
            <person name="Ezra D."/>
            <person name="Gonzalez J."/>
            <person name="Henrissat B."/>
            <person name="Kuo A."/>
            <person name="Liang C."/>
            <person name="Lipzen A."/>
            <person name="Lutzoni F."/>
            <person name="Magnuson J."/>
            <person name="Mondo S."/>
            <person name="Nolan M."/>
            <person name="Ohm R."/>
            <person name="Pangilinan J."/>
            <person name="Park H.-J."/>
            <person name="Ramirez L."/>
            <person name="Alfaro M."/>
            <person name="Sun H."/>
            <person name="Tritt A."/>
            <person name="Yoshinaga Y."/>
            <person name="Zwiers L.-H."/>
            <person name="Turgeon B."/>
            <person name="Goodwin S."/>
            <person name="Spatafora J."/>
            <person name="Crous P."/>
            <person name="Grigoriev I."/>
        </authorList>
    </citation>
    <scope>NUCLEOTIDE SEQUENCE</scope>
    <source>
        <strain evidence="3">HMLAC05119</strain>
    </source>
</reference>
<dbReference type="EMBL" id="ML979134">
    <property type="protein sequence ID" value="KAF1918422.1"/>
    <property type="molecule type" value="Genomic_DNA"/>
</dbReference>
<evidence type="ECO:0000256" key="1">
    <source>
        <dbReference type="SAM" id="MobiDB-lite"/>
    </source>
</evidence>
<proteinExistence type="predicted"/>
<protein>
    <submittedName>
        <fullName evidence="3">Uncharacterized protein</fullName>
    </submittedName>
</protein>
<evidence type="ECO:0000313" key="3">
    <source>
        <dbReference type="EMBL" id="KAF1918422.1"/>
    </source>
</evidence>
<keyword evidence="2" id="KW-0812">Transmembrane</keyword>
<accession>A0A6A5QSP3</accession>
<dbReference type="OrthoDB" id="3903561at2759"/>
<feature type="region of interest" description="Disordered" evidence="1">
    <location>
        <begin position="324"/>
        <end position="345"/>
    </location>
</feature>
<dbReference type="AlphaFoldDB" id="A0A6A5QSP3"/>
<keyword evidence="2" id="KW-1133">Transmembrane helix</keyword>
<keyword evidence="4" id="KW-1185">Reference proteome</keyword>
<keyword evidence="2" id="KW-0472">Membrane</keyword>
<sequence length="345" mass="39189">MYAAVAFETTTVGTLGVLGKEILASRQGMGCVKGGLRWLAVVSMFLSTLYVLSFPTLLAAMTGYIAKSEPYVEDLDRNLIAWDKVDTAYFVVNDATRIGFEKPLVVGRHDDELRAATNDCKSRFPRHLRHVSGRRNCTLTLPDIKSINIADEKLLSQLNTSSTWTLNNNPINLPSPSLNITLYPVNPYPEWEMKSSSVLQYSISGRQSPLYNTTYMLNHSSCKPGETYQWGFSYIFLFMVSIFNFIWSCIMIGMWFDTRRGSRAYQHGRRPGLLRSIVEFAAALREEVGEELVNMEEDEIRERLRRGKARLGVPEGETRIRRVDTGKEHARKRSWTESLTNGSTF</sequence>
<feature type="transmembrane region" description="Helical" evidence="2">
    <location>
        <begin position="38"/>
        <end position="66"/>
    </location>
</feature>
<dbReference type="Proteomes" id="UP000800096">
    <property type="component" value="Unassembled WGS sequence"/>
</dbReference>
<feature type="compositionally biased region" description="Polar residues" evidence="1">
    <location>
        <begin position="336"/>
        <end position="345"/>
    </location>
</feature>
<evidence type="ECO:0000256" key="2">
    <source>
        <dbReference type="SAM" id="Phobius"/>
    </source>
</evidence>
<organism evidence="3 4">
    <name type="scientific">Ampelomyces quisqualis</name>
    <name type="common">Powdery mildew agent</name>
    <dbReference type="NCBI Taxonomy" id="50730"/>
    <lineage>
        <taxon>Eukaryota</taxon>
        <taxon>Fungi</taxon>
        <taxon>Dikarya</taxon>
        <taxon>Ascomycota</taxon>
        <taxon>Pezizomycotina</taxon>
        <taxon>Dothideomycetes</taxon>
        <taxon>Pleosporomycetidae</taxon>
        <taxon>Pleosporales</taxon>
        <taxon>Pleosporineae</taxon>
        <taxon>Phaeosphaeriaceae</taxon>
        <taxon>Ampelomyces</taxon>
    </lineage>
</organism>
<gene>
    <name evidence="3" type="ORF">BDU57DRAFT_444250</name>
</gene>
<feature type="transmembrane region" description="Helical" evidence="2">
    <location>
        <begin position="234"/>
        <end position="256"/>
    </location>
</feature>